<evidence type="ECO:0000256" key="2">
    <source>
        <dbReference type="SAM" id="SignalP"/>
    </source>
</evidence>
<gene>
    <name evidence="3" type="ORF">FF38_03800</name>
</gene>
<protein>
    <submittedName>
        <fullName evidence="3">Uncharacterized protein</fullName>
    </submittedName>
</protein>
<dbReference type="EMBL" id="JRES01000280">
    <property type="protein sequence ID" value="KNC32737.1"/>
    <property type="molecule type" value="Genomic_DNA"/>
</dbReference>
<accession>A0A0L0CKH8</accession>
<proteinExistence type="predicted"/>
<comment type="caution">
    <text evidence="3">The sequence shown here is derived from an EMBL/GenBank/DDBJ whole genome shotgun (WGS) entry which is preliminary data.</text>
</comment>
<keyword evidence="2" id="KW-0732">Signal</keyword>
<feature type="chain" id="PRO_5005536544" evidence="2">
    <location>
        <begin position="21"/>
        <end position="478"/>
    </location>
</feature>
<feature type="region of interest" description="Disordered" evidence="1">
    <location>
        <begin position="200"/>
        <end position="306"/>
    </location>
</feature>
<evidence type="ECO:0000313" key="4">
    <source>
        <dbReference type="Proteomes" id="UP000037069"/>
    </source>
</evidence>
<sequence>MLKRQIILLLCLLYIGDTLAKSIRPTSYDYDYLVESRKAPKRHRGKSVTTTPRPLLQQYWHSFVRNLPTLPPISWNNITNPIGNLFNAGAQEIIETPVATHYTMEEQEGPNRRRRTKTSKRKSSKKSKNGKGLQSRNYYGYDEAYNNGYQYTQLQLQPLGIDHNRVMHFYDPASGQYYALQQEPQSAYYNQYGHQYTNQYNSYGESGYDDEDNGGSSSDDYHDDSYGDYSHNGYDSEQGYGSDNGYEAEEGYGSDPGYDSESGYEADDGYVSDHGYDSGDSYGSSEHGEYGYDSGAEPYDDGHMEYNDDGVEVVDNWGYNDEEIFADRKLKGGSVDNLEAIAGSIIKIQKHLLKPESEEDVKLLLSKVKKPNETKDKTSKRPLTHEVDETIEKHEANAVESGRNVLGALKKGNASSKRKQTNSKKEVVEAVRNTLGTFMKDDALNRRKQTANNKISSHLVEKPRGKQKYYIFPANFWL</sequence>
<name>A0A0L0CKH8_LUCCU</name>
<evidence type="ECO:0000256" key="1">
    <source>
        <dbReference type="SAM" id="MobiDB-lite"/>
    </source>
</evidence>
<dbReference type="OrthoDB" id="8045224at2759"/>
<evidence type="ECO:0000313" key="3">
    <source>
        <dbReference type="EMBL" id="KNC32737.1"/>
    </source>
</evidence>
<feature type="compositionally biased region" description="Basic residues" evidence="1">
    <location>
        <begin position="112"/>
        <end position="129"/>
    </location>
</feature>
<dbReference type="AlphaFoldDB" id="A0A0L0CKH8"/>
<feature type="signal peptide" evidence="2">
    <location>
        <begin position="1"/>
        <end position="20"/>
    </location>
</feature>
<organism evidence="3 4">
    <name type="scientific">Lucilia cuprina</name>
    <name type="common">Green bottle fly</name>
    <name type="synonym">Australian sheep blowfly</name>
    <dbReference type="NCBI Taxonomy" id="7375"/>
    <lineage>
        <taxon>Eukaryota</taxon>
        <taxon>Metazoa</taxon>
        <taxon>Ecdysozoa</taxon>
        <taxon>Arthropoda</taxon>
        <taxon>Hexapoda</taxon>
        <taxon>Insecta</taxon>
        <taxon>Pterygota</taxon>
        <taxon>Neoptera</taxon>
        <taxon>Endopterygota</taxon>
        <taxon>Diptera</taxon>
        <taxon>Brachycera</taxon>
        <taxon>Muscomorpha</taxon>
        <taxon>Oestroidea</taxon>
        <taxon>Calliphoridae</taxon>
        <taxon>Luciliinae</taxon>
        <taxon>Lucilia</taxon>
    </lineage>
</organism>
<reference evidence="3 4" key="1">
    <citation type="journal article" date="2015" name="Nat. Commun.">
        <title>Lucilia cuprina genome unlocks parasitic fly biology to underpin future interventions.</title>
        <authorList>
            <person name="Anstead C.A."/>
            <person name="Korhonen P.K."/>
            <person name="Young N.D."/>
            <person name="Hall R.S."/>
            <person name="Jex A.R."/>
            <person name="Murali S.C."/>
            <person name="Hughes D.S."/>
            <person name="Lee S.F."/>
            <person name="Perry T."/>
            <person name="Stroehlein A.J."/>
            <person name="Ansell B.R."/>
            <person name="Breugelmans B."/>
            <person name="Hofmann A."/>
            <person name="Qu J."/>
            <person name="Dugan S."/>
            <person name="Lee S.L."/>
            <person name="Chao H."/>
            <person name="Dinh H."/>
            <person name="Han Y."/>
            <person name="Doddapaneni H.V."/>
            <person name="Worley K.C."/>
            <person name="Muzny D.M."/>
            <person name="Ioannidis P."/>
            <person name="Waterhouse R.M."/>
            <person name="Zdobnov E.M."/>
            <person name="James P.J."/>
            <person name="Bagnall N.H."/>
            <person name="Kotze A.C."/>
            <person name="Gibbs R.A."/>
            <person name="Richards S."/>
            <person name="Batterham P."/>
            <person name="Gasser R.B."/>
        </authorList>
    </citation>
    <scope>NUCLEOTIDE SEQUENCE [LARGE SCALE GENOMIC DNA]</scope>
    <source>
        <strain evidence="3 4">LS</strain>
        <tissue evidence="3">Full body</tissue>
    </source>
</reference>
<dbReference type="Proteomes" id="UP000037069">
    <property type="component" value="Unassembled WGS sequence"/>
</dbReference>
<keyword evidence="4" id="KW-1185">Reference proteome</keyword>
<feature type="region of interest" description="Disordered" evidence="1">
    <location>
        <begin position="101"/>
        <end position="136"/>
    </location>
</feature>
<feature type="compositionally biased region" description="Low complexity" evidence="1">
    <location>
        <begin position="278"/>
        <end position="295"/>
    </location>
</feature>